<evidence type="ECO:0008006" key="3">
    <source>
        <dbReference type="Google" id="ProtNLM"/>
    </source>
</evidence>
<dbReference type="EMBL" id="VTYN01000059">
    <property type="protein sequence ID" value="NOH51212.1"/>
    <property type="molecule type" value="Genomic_DNA"/>
</dbReference>
<reference evidence="1 2" key="1">
    <citation type="submission" date="2019-08" db="EMBL/GenBank/DDBJ databases">
        <title>Draft genome sequencing and comparative genomics of hatchery-associated Vibrios.</title>
        <authorList>
            <person name="Kehlet-Delgado H."/>
            <person name="Mueller R.S."/>
        </authorList>
    </citation>
    <scope>NUCLEOTIDE SEQUENCE [LARGE SCALE GENOMIC DNA]</scope>
    <source>
        <strain evidence="1 2">00-78-3</strain>
    </source>
</reference>
<accession>A0A7Y3ZDQ9</accession>
<evidence type="ECO:0000313" key="2">
    <source>
        <dbReference type="Proteomes" id="UP000572072"/>
    </source>
</evidence>
<sequence>MHQKLMSVLLNEDELGAVIRAHMALEQDVDRFVSLVATNSDYIEKMQIDFSNKLKLAVAFGLDEEIYKPLVSVTNIRNKFAHRADMQLSKSEVNNFYKSFTSEDQALIQEVISNNPERPPSLGKKYSLLSVKEQFVVMVFYLAIRLWHEVEIELEYILEQVEESTE</sequence>
<dbReference type="RefSeq" id="WP_171359403.1">
    <property type="nucleotide sequence ID" value="NZ_VTYN01000059.1"/>
</dbReference>
<evidence type="ECO:0000313" key="1">
    <source>
        <dbReference type="EMBL" id="NOH51212.1"/>
    </source>
</evidence>
<organism evidence="1 2">
    <name type="scientific">Vibrio rotiferianus</name>
    <dbReference type="NCBI Taxonomy" id="190895"/>
    <lineage>
        <taxon>Bacteria</taxon>
        <taxon>Pseudomonadati</taxon>
        <taxon>Pseudomonadota</taxon>
        <taxon>Gammaproteobacteria</taxon>
        <taxon>Vibrionales</taxon>
        <taxon>Vibrionaceae</taxon>
        <taxon>Vibrio</taxon>
    </lineage>
</organism>
<proteinExistence type="predicted"/>
<dbReference type="Gene3D" id="1.20.120.330">
    <property type="entry name" value="Nucleotidyltransferases domain 2"/>
    <property type="match status" value="1"/>
</dbReference>
<dbReference type="InterPro" id="IPR038026">
    <property type="entry name" value="MtlR-like_sf"/>
</dbReference>
<dbReference type="Proteomes" id="UP000572072">
    <property type="component" value="Unassembled WGS sequence"/>
</dbReference>
<dbReference type="SUPFAM" id="SSF158668">
    <property type="entry name" value="MtlR-like"/>
    <property type="match status" value="1"/>
</dbReference>
<gene>
    <name evidence="1" type="ORF">F0262_24735</name>
</gene>
<protein>
    <recommendedName>
        <fullName evidence="3">DUF4145 domain-containing protein</fullName>
    </recommendedName>
</protein>
<name>A0A7Y3ZDQ9_9VIBR</name>
<comment type="caution">
    <text evidence="1">The sequence shown here is derived from an EMBL/GenBank/DDBJ whole genome shotgun (WGS) entry which is preliminary data.</text>
</comment>
<dbReference type="AlphaFoldDB" id="A0A7Y3ZDQ9"/>